<keyword evidence="1 3" id="KW-0378">Hydrolase</keyword>
<dbReference type="Gene3D" id="1.10.3210.10">
    <property type="entry name" value="Hypothetical protein af1432"/>
    <property type="match status" value="1"/>
</dbReference>
<dbReference type="AlphaFoldDB" id="A0A5M7B1I9"/>
<dbReference type="Pfam" id="PF01966">
    <property type="entry name" value="HD"/>
    <property type="match status" value="1"/>
</dbReference>
<keyword evidence="5" id="KW-1185">Reference proteome</keyword>
<dbReference type="InterPro" id="IPR027432">
    <property type="entry name" value="dGTP_triphosphohydrolase_C"/>
</dbReference>
<dbReference type="GO" id="GO:0008832">
    <property type="term" value="F:dGTPase activity"/>
    <property type="evidence" value="ECO:0007669"/>
    <property type="project" value="TreeGrafter"/>
</dbReference>
<dbReference type="Proteomes" id="UP000315145">
    <property type="component" value="Unassembled WGS sequence"/>
</dbReference>
<accession>A0A5M7B1I9</accession>
<dbReference type="Gene3D" id="1.10.3410.10">
    <property type="entry name" value="putative deoxyguanosinetriphosphate triphosphohydrolase like domain"/>
    <property type="match status" value="1"/>
</dbReference>
<dbReference type="EMBL" id="VMBF01000011">
    <property type="protein sequence ID" value="TSJ72896.1"/>
    <property type="molecule type" value="Genomic_DNA"/>
</dbReference>
<evidence type="ECO:0000256" key="1">
    <source>
        <dbReference type="ARBA" id="ARBA00022801"/>
    </source>
</evidence>
<dbReference type="InterPro" id="IPR050135">
    <property type="entry name" value="dGTPase-like"/>
</dbReference>
<reference evidence="4 5" key="2">
    <citation type="submission" date="2019-07" db="EMBL/GenBank/DDBJ databases">
        <title>Algibacter marinivivus sp. nov., isolated from the surface of a marine red alga.</title>
        <authorList>
            <person name="Zhong X."/>
            <person name="Xu W."/>
            <person name="Zhang Y."/>
            <person name="Zhang Q."/>
            <person name="Du Z."/>
        </authorList>
    </citation>
    <scope>NUCLEOTIDE SEQUENCE [LARGE SCALE GENOMIC DNA]</scope>
    <source>
        <strain evidence="4 5">RU-4-M-4</strain>
    </source>
</reference>
<organism evidence="3 6">
    <name type="scientific">Algibacter amylolyticus</name>
    <dbReference type="NCBI Taxonomy" id="1608400"/>
    <lineage>
        <taxon>Bacteria</taxon>
        <taxon>Pseudomonadati</taxon>
        <taxon>Bacteroidota</taxon>
        <taxon>Flavobacteriia</taxon>
        <taxon>Flavobacteriales</taxon>
        <taxon>Flavobacteriaceae</taxon>
        <taxon>Algibacter</taxon>
    </lineage>
</organism>
<dbReference type="InterPro" id="IPR006674">
    <property type="entry name" value="HD_domain"/>
</dbReference>
<dbReference type="Proteomes" id="UP000322315">
    <property type="component" value="Unassembled WGS sequence"/>
</dbReference>
<dbReference type="NCBIfam" id="TIGR01353">
    <property type="entry name" value="dGTP_triPase"/>
    <property type="match status" value="1"/>
</dbReference>
<evidence type="ECO:0000313" key="6">
    <source>
        <dbReference type="Proteomes" id="UP000322315"/>
    </source>
</evidence>
<dbReference type="PANTHER" id="PTHR11373">
    <property type="entry name" value="DEOXYNUCLEOSIDE TRIPHOSPHATE TRIPHOSPHOHYDROLASE"/>
    <property type="match status" value="1"/>
</dbReference>
<evidence type="ECO:0000313" key="4">
    <source>
        <dbReference type="EMBL" id="TSJ72896.1"/>
    </source>
</evidence>
<dbReference type="PANTHER" id="PTHR11373:SF32">
    <property type="entry name" value="DEOXYGUANOSINETRIPHOSPHATE TRIPHOSPHOHYDROLASE"/>
    <property type="match status" value="1"/>
</dbReference>
<dbReference type="InterPro" id="IPR006261">
    <property type="entry name" value="dGTPase"/>
</dbReference>
<protein>
    <submittedName>
        <fullName evidence="3">DNTP triphosphohydrolase</fullName>
    </submittedName>
</protein>
<dbReference type="CDD" id="cd00077">
    <property type="entry name" value="HDc"/>
    <property type="match status" value="1"/>
</dbReference>
<dbReference type="OrthoDB" id="9803619at2"/>
<evidence type="ECO:0000259" key="2">
    <source>
        <dbReference type="PROSITE" id="PS51831"/>
    </source>
</evidence>
<feature type="domain" description="HD" evidence="2">
    <location>
        <begin position="62"/>
        <end position="251"/>
    </location>
</feature>
<reference evidence="3 6" key="1">
    <citation type="journal article" date="2015" name="Int. J. Syst. Evol. Microbiol.">
        <title>Algibacter amylolyticus sp. nov., isolated from intertidal sediment.</title>
        <authorList>
            <person name="Zhang D.C."/>
            <person name="Wu J."/>
            <person name="Neuner K."/>
            <person name="Yao J."/>
            <person name="Margesin R."/>
        </authorList>
    </citation>
    <scope>NUCLEOTIDE SEQUENCE [LARGE SCALE GENOMIC DNA]</scope>
    <source>
        <strain evidence="3 6">RU-4-M-4</strain>
    </source>
</reference>
<comment type="caution">
    <text evidence="3">The sequence shown here is derived from an EMBL/GenBank/DDBJ whole genome shotgun (WGS) entry which is preliminary data.</text>
</comment>
<sequence>MDKWKKLLQGVTFRNRSETISIDGRDPFENDYGRLISSSPIRRLQDKTQVFPLESSDYIRTRLTHSLEVSYIGSSIGKSIEKYVIDEKKDLPEIYRGQISSLLRGSGLVHDLGNPPFGHFGESAIQDYFKDYFDNNNNNNNNVDLSEIEKADFINFDGNVQTFRILRRLHFFKDEHSFNLTFPTLASIIKYPSNSIEGNKKKKAKEIRTKKFGYFVSEQEDYEIINEKLGLNNRRHPIVYLMEAADDIAYCAADIEDGVKLGILNYETVRKVFEKNLKANKDLLEVLDTYHKDNDNKLSDRLSLTVQQFRVKTQGKMIEGVVDCFRKNYNKIMDGTFEYELIEKSRGSDIRDSFEELQRVVFDNKKIMQTELAGWEIIYGLLDIFIPATKSEKFKSGGNTKEARLYKNISSSYRYIYENYNNYDNDDYNKIQLVVDFISGMTDTYALNLFRKLKGIRL</sequence>
<dbReference type="Pfam" id="PF13286">
    <property type="entry name" value="HD_assoc"/>
    <property type="match status" value="1"/>
</dbReference>
<dbReference type="EMBL" id="VWRS01000011">
    <property type="protein sequence ID" value="KAA5821384.1"/>
    <property type="molecule type" value="Genomic_DNA"/>
</dbReference>
<dbReference type="InterPro" id="IPR023293">
    <property type="entry name" value="dGTP_triP_hydro_central_sf"/>
</dbReference>
<dbReference type="GO" id="GO:0006203">
    <property type="term" value="P:dGTP catabolic process"/>
    <property type="evidence" value="ECO:0007669"/>
    <property type="project" value="TreeGrafter"/>
</dbReference>
<dbReference type="InterPro" id="IPR026875">
    <property type="entry name" value="PHydrolase_assoc_dom"/>
</dbReference>
<reference evidence="3" key="3">
    <citation type="submission" date="2019-09" db="EMBL/GenBank/DDBJ databases">
        <authorList>
            <person name="Zhang D.-C."/>
        </authorList>
    </citation>
    <scope>NUCLEOTIDE SEQUENCE</scope>
    <source>
        <strain evidence="3">RU-4-M-4</strain>
    </source>
</reference>
<evidence type="ECO:0000313" key="3">
    <source>
        <dbReference type="EMBL" id="KAA5821384.1"/>
    </source>
</evidence>
<dbReference type="RefSeq" id="WP_144117939.1">
    <property type="nucleotide sequence ID" value="NZ_JACHGE010000003.1"/>
</dbReference>
<evidence type="ECO:0000313" key="5">
    <source>
        <dbReference type="Proteomes" id="UP000315145"/>
    </source>
</evidence>
<dbReference type="Gene3D" id="1.10.3550.10">
    <property type="entry name" value="eoxyguanosinetriphosphate triphosphohydrolase domain-like"/>
    <property type="match status" value="1"/>
</dbReference>
<proteinExistence type="predicted"/>
<gene>
    <name evidence="3" type="primary">dgt</name>
    <name evidence="3" type="ORF">F2B50_16020</name>
    <name evidence="4" type="ORF">FPF71_16020</name>
</gene>
<dbReference type="InterPro" id="IPR003607">
    <property type="entry name" value="HD/PDEase_dom"/>
</dbReference>
<dbReference type="SUPFAM" id="SSF109604">
    <property type="entry name" value="HD-domain/PDEase-like"/>
    <property type="match status" value="1"/>
</dbReference>
<dbReference type="PROSITE" id="PS51831">
    <property type="entry name" value="HD"/>
    <property type="match status" value="1"/>
</dbReference>
<dbReference type="SMART" id="SM00471">
    <property type="entry name" value="HDc"/>
    <property type="match status" value="1"/>
</dbReference>
<name>A0A5M7B1I9_9FLAO</name>